<dbReference type="AlphaFoldDB" id="A0A9W6H2W6"/>
<keyword evidence="4" id="KW-0274">FAD</keyword>
<accession>A0A9W6H2W6</accession>
<name>A0A9W6H2W6_9MICO</name>
<reference evidence="7" key="1">
    <citation type="journal article" date="2014" name="Int. J. Syst. Evol. Microbiol.">
        <title>Complete genome sequence of Corynebacterium casei LMG S-19264T (=DSM 44701T), isolated from a smear-ripened cheese.</title>
        <authorList>
            <consortium name="US DOE Joint Genome Institute (JGI-PGF)"/>
            <person name="Walter F."/>
            <person name="Albersmeier A."/>
            <person name="Kalinowski J."/>
            <person name="Ruckert C."/>
        </authorList>
    </citation>
    <scope>NUCLEOTIDE SEQUENCE</scope>
    <source>
        <strain evidence="7">VKM Ac-1020</strain>
    </source>
</reference>
<reference evidence="7" key="2">
    <citation type="submission" date="2023-01" db="EMBL/GenBank/DDBJ databases">
        <authorList>
            <person name="Sun Q."/>
            <person name="Evtushenko L."/>
        </authorList>
    </citation>
    <scope>NUCLEOTIDE SEQUENCE</scope>
    <source>
        <strain evidence="7">VKM Ac-1020</strain>
    </source>
</reference>
<comment type="caution">
    <text evidence="7">The sequence shown here is derived from an EMBL/GenBank/DDBJ whole genome shotgun (WGS) entry which is preliminary data.</text>
</comment>
<dbReference type="Gene3D" id="3.30.43.10">
    <property type="entry name" value="Uridine Diphospho-n-acetylenolpyruvylglucosamine Reductase, domain 2"/>
    <property type="match status" value="1"/>
</dbReference>
<evidence type="ECO:0000256" key="3">
    <source>
        <dbReference type="ARBA" id="ARBA00022630"/>
    </source>
</evidence>
<dbReference type="Proteomes" id="UP001142462">
    <property type="component" value="Unassembled WGS sequence"/>
</dbReference>
<evidence type="ECO:0000256" key="2">
    <source>
        <dbReference type="ARBA" id="ARBA00005466"/>
    </source>
</evidence>
<comment type="cofactor">
    <cofactor evidence="1">
        <name>FAD</name>
        <dbReference type="ChEBI" id="CHEBI:57692"/>
    </cofactor>
</comment>
<feature type="domain" description="FAD-binding PCMH-type" evidence="6">
    <location>
        <begin position="44"/>
        <end position="212"/>
    </location>
</feature>
<dbReference type="Pfam" id="PF01565">
    <property type="entry name" value="FAD_binding_4"/>
    <property type="match status" value="1"/>
</dbReference>
<dbReference type="PANTHER" id="PTHR42973:SF39">
    <property type="entry name" value="FAD-BINDING PCMH-TYPE DOMAIN-CONTAINING PROTEIN"/>
    <property type="match status" value="1"/>
</dbReference>
<protein>
    <recommendedName>
        <fullName evidence="6">FAD-binding PCMH-type domain-containing protein</fullName>
    </recommendedName>
</protein>
<keyword evidence="3" id="KW-0285">Flavoprotein</keyword>
<evidence type="ECO:0000313" key="8">
    <source>
        <dbReference type="Proteomes" id="UP001142462"/>
    </source>
</evidence>
<sequence>MSDDLASVWVMSALDALRGRLSGLLRLPDDVAFDEARRPWNLSVEQRPAAVAEPAGVDDLVALVAFAREEGVALAVQPCGHGAASALEGAVLVRPRAFDALEIDQEARIARIGAGVAWGAVIDALDGTGLVAPAGTSRVVSATGYTLGGGHSWFSRSAGLGSDALRAAWIVRPDGTHERVDDASDPDTMWALRGAGGIAGIVTEIEIDLVAAPVLVGGSIVFDSAHSADALRAVRDLAAVAPPSLNLFATSMRMPDVPQLPEAIRARSFLTVDVLAIDEAAAEFLEPIRAAAPVEREDFGHATPALMASRSAEPTDPTPTRGVSSALRSLDDALLDDLLTFRALPEQAPLVGLGLRMLGGALDSPRREGFASLSDAAWLVHGLAPVAPGAPREPGDASLAGLREILGRADEAPLVPTFLAPEETLERAGTRADLDRLRAIRERVDPDAVLHEGRLPR</sequence>
<evidence type="ECO:0000256" key="1">
    <source>
        <dbReference type="ARBA" id="ARBA00001974"/>
    </source>
</evidence>
<keyword evidence="5" id="KW-0560">Oxidoreductase</keyword>
<dbReference type="InterPro" id="IPR016167">
    <property type="entry name" value="FAD-bd_PCMH_sub1"/>
</dbReference>
<dbReference type="Gene3D" id="3.40.462.20">
    <property type="match status" value="1"/>
</dbReference>
<proteinExistence type="inferred from homology"/>
<evidence type="ECO:0000259" key="6">
    <source>
        <dbReference type="PROSITE" id="PS51387"/>
    </source>
</evidence>
<dbReference type="InterPro" id="IPR016166">
    <property type="entry name" value="FAD-bd_PCMH"/>
</dbReference>
<dbReference type="PROSITE" id="PS51387">
    <property type="entry name" value="FAD_PCMH"/>
    <property type="match status" value="1"/>
</dbReference>
<dbReference type="PANTHER" id="PTHR42973">
    <property type="entry name" value="BINDING OXIDOREDUCTASE, PUTATIVE (AFU_ORTHOLOGUE AFUA_1G17690)-RELATED"/>
    <property type="match status" value="1"/>
</dbReference>
<comment type="similarity">
    <text evidence="2">Belongs to the oxygen-dependent FAD-linked oxidoreductase family.</text>
</comment>
<dbReference type="GO" id="GO:0071949">
    <property type="term" value="F:FAD binding"/>
    <property type="evidence" value="ECO:0007669"/>
    <property type="project" value="InterPro"/>
</dbReference>
<dbReference type="EMBL" id="BSEJ01000007">
    <property type="protein sequence ID" value="GLJ61621.1"/>
    <property type="molecule type" value="Genomic_DNA"/>
</dbReference>
<evidence type="ECO:0000256" key="5">
    <source>
        <dbReference type="ARBA" id="ARBA00023002"/>
    </source>
</evidence>
<dbReference type="InterPro" id="IPR036318">
    <property type="entry name" value="FAD-bd_PCMH-like_sf"/>
</dbReference>
<dbReference type="InterPro" id="IPR016169">
    <property type="entry name" value="FAD-bd_PCMH_sub2"/>
</dbReference>
<organism evidence="7 8">
    <name type="scientific">Microbacterium barkeri</name>
    <dbReference type="NCBI Taxonomy" id="33917"/>
    <lineage>
        <taxon>Bacteria</taxon>
        <taxon>Bacillati</taxon>
        <taxon>Actinomycetota</taxon>
        <taxon>Actinomycetes</taxon>
        <taxon>Micrococcales</taxon>
        <taxon>Microbacteriaceae</taxon>
        <taxon>Microbacterium</taxon>
    </lineage>
</organism>
<evidence type="ECO:0000313" key="7">
    <source>
        <dbReference type="EMBL" id="GLJ61621.1"/>
    </source>
</evidence>
<keyword evidence="8" id="KW-1185">Reference proteome</keyword>
<dbReference type="InterPro" id="IPR006094">
    <property type="entry name" value="Oxid_FAD_bind_N"/>
</dbReference>
<dbReference type="InterPro" id="IPR050416">
    <property type="entry name" value="FAD-linked_Oxidoreductase"/>
</dbReference>
<evidence type="ECO:0000256" key="4">
    <source>
        <dbReference type="ARBA" id="ARBA00022827"/>
    </source>
</evidence>
<dbReference type="Gene3D" id="3.30.465.10">
    <property type="match status" value="1"/>
</dbReference>
<dbReference type="GO" id="GO:0016491">
    <property type="term" value="F:oxidoreductase activity"/>
    <property type="evidence" value="ECO:0007669"/>
    <property type="project" value="UniProtKB-KW"/>
</dbReference>
<dbReference type="SUPFAM" id="SSF56176">
    <property type="entry name" value="FAD-binding/transporter-associated domain-like"/>
    <property type="match status" value="1"/>
</dbReference>
<gene>
    <name evidence="7" type="ORF">GCM10017576_17510</name>
</gene>